<dbReference type="HOGENOM" id="CLU_2547653_0_0_6"/>
<proteinExistence type="predicted"/>
<evidence type="ECO:0000313" key="1">
    <source>
        <dbReference type="EMBL" id="ENX24628.1"/>
    </source>
</evidence>
<feature type="non-terminal residue" evidence="1">
    <location>
        <position position="1"/>
    </location>
</feature>
<dbReference type="EMBL" id="APRW01000002">
    <property type="protein sequence ID" value="ENX24628.1"/>
    <property type="molecule type" value="Genomic_DNA"/>
</dbReference>
<gene>
    <name evidence="1" type="ORF">F892_00050</name>
</gene>
<comment type="caution">
    <text evidence="1">The sequence shown here is derived from an EMBL/GenBank/DDBJ whole genome shotgun (WGS) entry which is preliminary data.</text>
</comment>
<protein>
    <submittedName>
        <fullName evidence="1">Uncharacterized protein</fullName>
    </submittedName>
</protein>
<accession>N9NU66</accession>
<reference evidence="1 2" key="1">
    <citation type="submission" date="2013-02" db="EMBL/GenBank/DDBJ databases">
        <title>The Genome Sequence of Acinetobacter sp. NIPH 2168.</title>
        <authorList>
            <consortium name="The Broad Institute Genome Sequencing Platform"/>
            <consortium name="The Broad Institute Genome Sequencing Center for Infectious Disease"/>
            <person name="Cerqueira G."/>
            <person name="Feldgarden M."/>
            <person name="Courvalin P."/>
            <person name="Perichon B."/>
            <person name="Grillot-Courvalin C."/>
            <person name="Clermont D."/>
            <person name="Rocha E."/>
            <person name="Yoon E.-J."/>
            <person name="Nemec A."/>
            <person name="Walker B."/>
            <person name="Young S.K."/>
            <person name="Zeng Q."/>
            <person name="Gargeya S."/>
            <person name="Fitzgerald M."/>
            <person name="Haas B."/>
            <person name="Abouelleil A."/>
            <person name="Alvarado L."/>
            <person name="Arachchi H.M."/>
            <person name="Berlin A.M."/>
            <person name="Chapman S.B."/>
            <person name="Dewar J."/>
            <person name="Goldberg J."/>
            <person name="Griggs A."/>
            <person name="Gujja S."/>
            <person name="Hansen M."/>
            <person name="Howarth C."/>
            <person name="Imamovic A."/>
            <person name="Larimer J."/>
            <person name="McCowan C."/>
            <person name="Murphy C."/>
            <person name="Neiman D."/>
            <person name="Pearson M."/>
            <person name="Priest M."/>
            <person name="Roberts A."/>
            <person name="Saif S."/>
            <person name="Shea T."/>
            <person name="Sisk P."/>
            <person name="Sykes S."/>
            <person name="Wortman J."/>
            <person name="Nusbaum C."/>
            <person name="Birren B."/>
        </authorList>
    </citation>
    <scope>NUCLEOTIDE SEQUENCE [LARGE SCALE GENOMIC DNA]</scope>
    <source>
        <strain evidence="1 2">NIPH 2168</strain>
    </source>
</reference>
<dbReference type="Proteomes" id="UP000013173">
    <property type="component" value="Unassembled WGS sequence"/>
</dbReference>
<keyword evidence="2" id="KW-1185">Reference proteome</keyword>
<evidence type="ECO:0000313" key="2">
    <source>
        <dbReference type="Proteomes" id="UP000013173"/>
    </source>
</evidence>
<name>N9NU66_9GAMM</name>
<organism evidence="1 2">
    <name type="scientific">Acinetobacter vivianii</name>
    <dbReference type="NCBI Taxonomy" id="1776742"/>
    <lineage>
        <taxon>Bacteria</taxon>
        <taxon>Pseudomonadati</taxon>
        <taxon>Pseudomonadota</taxon>
        <taxon>Gammaproteobacteria</taxon>
        <taxon>Moraxellales</taxon>
        <taxon>Moraxellaceae</taxon>
        <taxon>Acinetobacter</taxon>
    </lineage>
</organism>
<sequence>STGNFDIFKTYQPTQESNLFSQILVSQQVFIYITADGCAFYSIPNPMQHPFLNLLELSYRVFIFRAKLHFFLSFSTEFVLIR</sequence>
<dbReference type="AlphaFoldDB" id="N9NU66"/>